<evidence type="ECO:0000313" key="4">
    <source>
        <dbReference type="WBParaSite" id="ACAC_0000145901-mRNA-1"/>
    </source>
</evidence>
<accession>A0A0K0CVR8</accession>
<feature type="transmembrane region" description="Helical" evidence="2">
    <location>
        <begin position="53"/>
        <end position="72"/>
    </location>
</feature>
<keyword evidence="2" id="KW-0472">Membrane</keyword>
<dbReference type="Proteomes" id="UP000035642">
    <property type="component" value="Unassembled WGS sequence"/>
</dbReference>
<evidence type="ECO:0000256" key="2">
    <source>
        <dbReference type="SAM" id="Phobius"/>
    </source>
</evidence>
<evidence type="ECO:0000313" key="3">
    <source>
        <dbReference type="Proteomes" id="UP000035642"/>
    </source>
</evidence>
<keyword evidence="2" id="KW-0812">Transmembrane</keyword>
<feature type="region of interest" description="Disordered" evidence="1">
    <location>
        <begin position="16"/>
        <end position="45"/>
    </location>
</feature>
<organism evidence="3 4">
    <name type="scientific">Angiostrongylus cantonensis</name>
    <name type="common">Rat lungworm</name>
    <dbReference type="NCBI Taxonomy" id="6313"/>
    <lineage>
        <taxon>Eukaryota</taxon>
        <taxon>Metazoa</taxon>
        <taxon>Ecdysozoa</taxon>
        <taxon>Nematoda</taxon>
        <taxon>Chromadorea</taxon>
        <taxon>Rhabditida</taxon>
        <taxon>Rhabditina</taxon>
        <taxon>Rhabditomorpha</taxon>
        <taxon>Strongyloidea</taxon>
        <taxon>Metastrongylidae</taxon>
        <taxon>Angiostrongylus</taxon>
    </lineage>
</organism>
<dbReference type="AlphaFoldDB" id="A0A0K0CVR8"/>
<reference evidence="4" key="2">
    <citation type="submission" date="2017-02" db="UniProtKB">
        <authorList>
            <consortium name="WormBaseParasite"/>
        </authorList>
    </citation>
    <scope>IDENTIFICATION</scope>
</reference>
<sequence length="212" mass="24393">SLAVIRWIRTRGHSTDSERQSLDNEAKRYEHSEESQNDQNPEKPKVDSKLRTYVLIIGGLSFVMSFIMLSQMPMGEVDMEDVKNYLTRPGIDANSFFSKYLRAGEVRRIIFCPDYSRAVAFLYEGAVIEGKKVHEPVVVVAYSQGAQQFWADVRREENIMGISLADGVRLDIYKGISTFRVIEFIIGVLIITWLATQYGRLLYQRLLSRKKE</sequence>
<dbReference type="STRING" id="6313.A0A0K0CVR8"/>
<proteinExistence type="predicted"/>
<feature type="transmembrane region" description="Helical" evidence="2">
    <location>
        <begin position="184"/>
        <end position="203"/>
    </location>
</feature>
<protein>
    <submittedName>
        <fullName evidence="4">DUF3592 domain-containing protein</fullName>
    </submittedName>
</protein>
<name>A0A0K0CVR8_ANGCA</name>
<evidence type="ECO:0000256" key="1">
    <source>
        <dbReference type="SAM" id="MobiDB-lite"/>
    </source>
</evidence>
<reference evidence="3" key="1">
    <citation type="submission" date="2012-09" db="EMBL/GenBank/DDBJ databases">
        <authorList>
            <person name="Martin A.A."/>
        </authorList>
    </citation>
    <scope>NUCLEOTIDE SEQUENCE</scope>
</reference>
<dbReference type="WBParaSite" id="ACAC_0000145901-mRNA-1">
    <property type="protein sequence ID" value="ACAC_0000145901-mRNA-1"/>
    <property type="gene ID" value="ACAC_0000145901"/>
</dbReference>
<keyword evidence="2" id="KW-1133">Transmembrane helix</keyword>
<keyword evidence="3" id="KW-1185">Reference proteome</keyword>